<evidence type="ECO:0000256" key="10">
    <source>
        <dbReference type="SAM" id="Phobius"/>
    </source>
</evidence>
<reference evidence="12 13" key="1">
    <citation type="submission" date="2018-11" db="EMBL/GenBank/DDBJ databases">
        <title>Sequencing the genomes of 1000 actinobacteria strains.</title>
        <authorList>
            <person name="Klenk H.-P."/>
        </authorList>
    </citation>
    <scope>NUCLEOTIDE SEQUENCE [LARGE SCALE GENOMIC DNA]</scope>
    <source>
        <strain evidence="12 13">DSM 44231</strain>
    </source>
</reference>
<feature type="transmembrane region" description="Helical" evidence="10">
    <location>
        <begin position="91"/>
        <end position="112"/>
    </location>
</feature>
<keyword evidence="13" id="KW-1185">Reference proteome</keyword>
<organism evidence="12 13">
    <name type="scientific">Saccharothrix texasensis</name>
    <dbReference type="NCBI Taxonomy" id="103734"/>
    <lineage>
        <taxon>Bacteria</taxon>
        <taxon>Bacillati</taxon>
        <taxon>Actinomycetota</taxon>
        <taxon>Actinomycetes</taxon>
        <taxon>Pseudonocardiales</taxon>
        <taxon>Pseudonocardiaceae</taxon>
        <taxon>Saccharothrix</taxon>
    </lineage>
</organism>
<dbReference type="InterPro" id="IPR038354">
    <property type="entry name" value="VKOR_sf"/>
</dbReference>
<proteinExistence type="inferred from homology"/>
<keyword evidence="8" id="KW-1015">Disulfide bond</keyword>
<dbReference type="Pfam" id="PF07884">
    <property type="entry name" value="VKOR"/>
    <property type="match status" value="1"/>
</dbReference>
<comment type="subcellular location">
    <subcellularLocation>
        <location evidence="1">Membrane</location>
        <topology evidence="1">Multi-pass membrane protein</topology>
    </subcellularLocation>
</comment>
<dbReference type="GO" id="GO:0016020">
    <property type="term" value="C:membrane"/>
    <property type="evidence" value="ECO:0007669"/>
    <property type="project" value="UniProtKB-SubCell"/>
</dbReference>
<keyword evidence="6" id="KW-0560">Oxidoreductase</keyword>
<dbReference type="Proteomes" id="UP000268727">
    <property type="component" value="Unassembled WGS sequence"/>
</dbReference>
<evidence type="ECO:0000256" key="1">
    <source>
        <dbReference type="ARBA" id="ARBA00004141"/>
    </source>
</evidence>
<evidence type="ECO:0000256" key="4">
    <source>
        <dbReference type="ARBA" id="ARBA00022719"/>
    </source>
</evidence>
<name>A0A3N1GXG6_9PSEU</name>
<evidence type="ECO:0000256" key="7">
    <source>
        <dbReference type="ARBA" id="ARBA00023136"/>
    </source>
</evidence>
<evidence type="ECO:0000313" key="12">
    <source>
        <dbReference type="EMBL" id="ROP34917.1"/>
    </source>
</evidence>
<evidence type="ECO:0000256" key="2">
    <source>
        <dbReference type="ARBA" id="ARBA00006214"/>
    </source>
</evidence>
<evidence type="ECO:0000256" key="5">
    <source>
        <dbReference type="ARBA" id="ARBA00022989"/>
    </source>
</evidence>
<keyword evidence="4" id="KW-0874">Quinone</keyword>
<gene>
    <name evidence="12" type="ORF">EDD40_0125</name>
</gene>
<feature type="transmembrane region" description="Helical" evidence="10">
    <location>
        <begin position="118"/>
        <end position="141"/>
    </location>
</feature>
<keyword evidence="7 10" id="KW-0472">Membrane</keyword>
<dbReference type="CDD" id="cd12922">
    <property type="entry name" value="VKOR_5"/>
    <property type="match status" value="1"/>
</dbReference>
<dbReference type="GO" id="GO:0048038">
    <property type="term" value="F:quinone binding"/>
    <property type="evidence" value="ECO:0007669"/>
    <property type="project" value="UniProtKB-KW"/>
</dbReference>
<keyword evidence="9" id="KW-0676">Redox-active center</keyword>
<comment type="caution">
    <text evidence="12">The sequence shown here is derived from an EMBL/GenBank/DDBJ whole genome shotgun (WGS) entry which is preliminary data.</text>
</comment>
<dbReference type="EMBL" id="RJKM01000001">
    <property type="protein sequence ID" value="ROP34917.1"/>
    <property type="molecule type" value="Genomic_DNA"/>
</dbReference>
<dbReference type="PANTHER" id="PTHR34573:SF1">
    <property type="entry name" value="VITAMIN K EPOXIDE REDUCTASE DOMAIN-CONTAINING PROTEIN"/>
    <property type="match status" value="1"/>
</dbReference>
<keyword evidence="5 10" id="KW-1133">Transmembrane helix</keyword>
<evidence type="ECO:0000259" key="11">
    <source>
        <dbReference type="SMART" id="SM00756"/>
    </source>
</evidence>
<dbReference type="Gene3D" id="1.20.1440.130">
    <property type="entry name" value="VKOR domain"/>
    <property type="match status" value="1"/>
</dbReference>
<feature type="transmembrane region" description="Helical" evidence="10">
    <location>
        <begin position="66"/>
        <end position="84"/>
    </location>
</feature>
<dbReference type="OrthoDB" id="9783799at2"/>
<comment type="similarity">
    <text evidence="2">Belongs to the VKOR family.</text>
</comment>
<protein>
    <submittedName>
        <fullName evidence="12">Putative membrane protein</fullName>
    </submittedName>
</protein>
<evidence type="ECO:0000256" key="9">
    <source>
        <dbReference type="ARBA" id="ARBA00023284"/>
    </source>
</evidence>
<evidence type="ECO:0000256" key="6">
    <source>
        <dbReference type="ARBA" id="ARBA00023002"/>
    </source>
</evidence>
<dbReference type="AlphaFoldDB" id="A0A3N1GXG6"/>
<evidence type="ECO:0000313" key="13">
    <source>
        <dbReference type="Proteomes" id="UP000268727"/>
    </source>
</evidence>
<evidence type="ECO:0000256" key="8">
    <source>
        <dbReference type="ARBA" id="ARBA00023157"/>
    </source>
</evidence>
<sequence>MSRRLAWLHVVGGGLGLVAAAALTLEKIAKLRDPAHIPTCSLNPVISCGSVMDSPQAEAFGFPNPLIGIAAFAVVVTTGVAVLAGFEPPRWYRIALNAGTAFGFAFVHWLIVASLYDIHALCPYCLVVWIVTIPLFWYTTLDTWPALAPLRRLHSAVLAFWYVLIAGLVLHAFWDYWSNLL</sequence>
<keyword evidence="3 10" id="KW-0812">Transmembrane</keyword>
<dbReference type="GO" id="GO:0016491">
    <property type="term" value="F:oxidoreductase activity"/>
    <property type="evidence" value="ECO:0007669"/>
    <property type="project" value="UniProtKB-KW"/>
</dbReference>
<dbReference type="InterPro" id="IPR012932">
    <property type="entry name" value="VKOR"/>
</dbReference>
<feature type="domain" description="Vitamin K epoxide reductase" evidence="11">
    <location>
        <begin position="2"/>
        <end position="143"/>
    </location>
</feature>
<evidence type="ECO:0000256" key="3">
    <source>
        <dbReference type="ARBA" id="ARBA00022692"/>
    </source>
</evidence>
<dbReference type="PANTHER" id="PTHR34573">
    <property type="entry name" value="VKC DOMAIN-CONTAINING PROTEIN"/>
    <property type="match status" value="1"/>
</dbReference>
<dbReference type="SMART" id="SM00756">
    <property type="entry name" value="VKc"/>
    <property type="match status" value="1"/>
</dbReference>
<dbReference type="InterPro" id="IPR041714">
    <property type="entry name" value="VKOR_Actinobacteria"/>
</dbReference>
<accession>A0A3N1GXG6</accession>
<dbReference type="RefSeq" id="WP_123741151.1">
    <property type="nucleotide sequence ID" value="NZ_RJKM01000001.1"/>
</dbReference>
<feature type="transmembrane region" description="Helical" evidence="10">
    <location>
        <begin position="153"/>
        <end position="174"/>
    </location>
</feature>